<dbReference type="Gene3D" id="3.40.50.300">
    <property type="entry name" value="P-loop containing nucleotide triphosphate hydrolases"/>
    <property type="match status" value="1"/>
</dbReference>
<evidence type="ECO:0000256" key="1">
    <source>
        <dbReference type="PIRSR" id="PIRSR606689-1"/>
    </source>
</evidence>
<dbReference type="PRINTS" id="PR00449">
    <property type="entry name" value="RASTRNSFRMNG"/>
</dbReference>
<dbReference type="PROSITE" id="PS51417">
    <property type="entry name" value="ARF"/>
    <property type="match status" value="1"/>
</dbReference>
<dbReference type="GO" id="GO:0046872">
    <property type="term" value="F:metal ion binding"/>
    <property type="evidence" value="ECO:0007669"/>
    <property type="project" value="UniProtKB-KW"/>
</dbReference>
<dbReference type="Proteomes" id="UP001152795">
    <property type="component" value="Unassembled WGS sequence"/>
</dbReference>
<dbReference type="GO" id="GO:0003924">
    <property type="term" value="F:GTPase activity"/>
    <property type="evidence" value="ECO:0007669"/>
    <property type="project" value="InterPro"/>
</dbReference>
<reference evidence="3" key="1">
    <citation type="submission" date="2020-04" db="EMBL/GenBank/DDBJ databases">
        <authorList>
            <person name="Alioto T."/>
            <person name="Alioto T."/>
            <person name="Gomez Garrido J."/>
        </authorList>
    </citation>
    <scope>NUCLEOTIDE SEQUENCE</scope>
    <source>
        <strain evidence="3">A484AB</strain>
    </source>
</reference>
<feature type="binding site" evidence="1">
    <location>
        <position position="118"/>
    </location>
    <ligand>
        <name>GTP</name>
        <dbReference type="ChEBI" id="CHEBI:37565"/>
    </ligand>
</feature>
<dbReference type="AlphaFoldDB" id="A0A6S7FQA2"/>
<comment type="caution">
    <text evidence="3">The sequence shown here is derived from an EMBL/GenBank/DDBJ whole genome shotgun (WGS) entry which is preliminary data.</text>
</comment>
<keyword evidence="1" id="KW-0547">Nucleotide-binding</keyword>
<feature type="binding site" evidence="2">
    <location>
        <position position="96"/>
    </location>
    <ligand>
        <name>Mg(2+)</name>
        <dbReference type="ChEBI" id="CHEBI:18420"/>
    </ligand>
</feature>
<accession>A0A6S7FQA2</accession>
<dbReference type="SMART" id="SM00178">
    <property type="entry name" value="SAR"/>
    <property type="match status" value="1"/>
</dbReference>
<dbReference type="OrthoDB" id="25466at2759"/>
<dbReference type="InterPro" id="IPR006689">
    <property type="entry name" value="Small_GTPase_ARF/SAR"/>
</dbReference>
<keyword evidence="2" id="KW-0460">Magnesium</keyword>
<proteinExistence type="predicted"/>
<dbReference type="SUPFAM" id="SSF52540">
    <property type="entry name" value="P-loop containing nucleoside triphosphate hydrolases"/>
    <property type="match status" value="1"/>
</dbReference>
<evidence type="ECO:0000313" key="4">
    <source>
        <dbReference type="Proteomes" id="UP001152795"/>
    </source>
</evidence>
<keyword evidence="1" id="KW-0342">GTP-binding</keyword>
<feature type="binding site" evidence="1">
    <location>
        <begin position="68"/>
        <end position="75"/>
    </location>
    <ligand>
        <name>GTP</name>
        <dbReference type="ChEBI" id="CHEBI:37565"/>
    </ligand>
</feature>
<dbReference type="GO" id="GO:0005525">
    <property type="term" value="F:GTP binding"/>
    <property type="evidence" value="ECO:0007669"/>
    <property type="project" value="UniProtKB-KW"/>
</dbReference>
<evidence type="ECO:0000313" key="3">
    <source>
        <dbReference type="EMBL" id="CAB3979817.1"/>
    </source>
</evidence>
<dbReference type="EMBL" id="CACRXK020000233">
    <property type="protein sequence ID" value="CAB3979817.1"/>
    <property type="molecule type" value="Genomic_DNA"/>
</dbReference>
<keyword evidence="2" id="KW-0479">Metal-binding</keyword>
<evidence type="ECO:0000256" key="2">
    <source>
        <dbReference type="PIRSR" id="PIRSR606689-2"/>
    </source>
</evidence>
<dbReference type="Pfam" id="PF00025">
    <property type="entry name" value="Arf"/>
    <property type="match status" value="1"/>
</dbReference>
<feature type="binding site" evidence="2">
    <location>
        <position position="75"/>
    </location>
    <ligand>
        <name>Mg(2+)</name>
        <dbReference type="ChEBI" id="CHEBI:18420"/>
    </ligand>
</feature>
<dbReference type="PANTHER" id="PTHR46724">
    <property type="entry name" value="ADP-RIBOSYLATION FACTOR-LIKE PROTEIN 9-RELATED"/>
    <property type="match status" value="1"/>
</dbReference>
<gene>
    <name evidence="3" type="ORF">PACLA_8A003524</name>
</gene>
<keyword evidence="4" id="KW-1185">Reference proteome</keyword>
<dbReference type="InterPro" id="IPR053254">
    <property type="entry name" value="Arf-like_GTPase"/>
</dbReference>
<dbReference type="InterPro" id="IPR027417">
    <property type="entry name" value="P-loop_NTPase"/>
</dbReference>
<sequence>MGLYTWFRDLGSYQKTSVIIGSCALFCGTGYCVYKLYSRKRKVELYDESPNNGQEHKPAVQKRVLVLGLQGCGKTTFLTALANLGSGAGGNETKPTEGFNVMCVTTNGVHLNIWEIGGGEKVQNYWSKFTADTDLLMYMVDSCDAEHFTEAKEKLNELLKDPCLQNVPLLILASKQDKTGARSISVLQKILDVDGLLDTRCVECFGIQISPLGPELQGIEIVQNSILKFCTET</sequence>
<name>A0A6S7FQA2_PARCT</name>
<dbReference type="SMART" id="SM00177">
    <property type="entry name" value="ARF"/>
    <property type="match status" value="1"/>
</dbReference>
<organism evidence="3 4">
    <name type="scientific">Paramuricea clavata</name>
    <name type="common">Red gorgonian</name>
    <name type="synonym">Violescent sea-whip</name>
    <dbReference type="NCBI Taxonomy" id="317549"/>
    <lineage>
        <taxon>Eukaryota</taxon>
        <taxon>Metazoa</taxon>
        <taxon>Cnidaria</taxon>
        <taxon>Anthozoa</taxon>
        <taxon>Octocorallia</taxon>
        <taxon>Malacalcyonacea</taxon>
        <taxon>Plexauridae</taxon>
        <taxon>Paramuricea</taxon>
    </lineage>
</organism>
<protein>
    <submittedName>
        <fullName evidence="3">ADP-ribosylation factor 3</fullName>
    </submittedName>
</protein>